<keyword evidence="4" id="KW-1185">Reference proteome</keyword>
<name>A0A5D4JFY5_9ACTN</name>
<accession>A0A5D4JFY5</accession>
<dbReference type="SMART" id="SM00849">
    <property type="entry name" value="Lactamase_B"/>
    <property type="match status" value="1"/>
</dbReference>
<sequence length="328" mass="35145">MSQIHDVEEEAHMSGLTAGATGRTAGGPVDGGPELAEVADGVFAYLQPPGGWCLNNAGLIVSGDRAALVDTTATEARARALRTAVLEVAPNAPRILVNTHFHGDHTFGNFVFPEAVIIGQERLRTEMAEAGLHLTGLWPDVEWGHLEIVPPDLTFRDRLTVHIGDRAAELLHLGPAHTSGDTVVWLPAERVLFTGDLVMNGVTPFCPMGSVAGTLEALDTLRALAPEVVVTGHGPVGGPKVFDETEGYLRLLQDLAKQGLAEGLDPVALARRTDLGPYAQWLDGERLVPNLFRAYAEEQGEPRGSRVDMGELFRRMVEYHGGLPACHA</sequence>
<evidence type="ECO:0000313" key="4">
    <source>
        <dbReference type="Proteomes" id="UP000323242"/>
    </source>
</evidence>
<comment type="caution">
    <text evidence="3">The sequence shown here is derived from an EMBL/GenBank/DDBJ whole genome shotgun (WGS) entry which is preliminary data.</text>
</comment>
<dbReference type="InterPro" id="IPR050855">
    <property type="entry name" value="NDM-1-like"/>
</dbReference>
<feature type="domain" description="Metallo-beta-lactamase" evidence="2">
    <location>
        <begin position="54"/>
        <end position="233"/>
    </location>
</feature>
<evidence type="ECO:0000256" key="1">
    <source>
        <dbReference type="SAM" id="MobiDB-lite"/>
    </source>
</evidence>
<dbReference type="PANTHER" id="PTHR42951:SF4">
    <property type="entry name" value="ACYL-COENZYME A THIOESTERASE MBLAC2"/>
    <property type="match status" value="1"/>
</dbReference>
<evidence type="ECO:0000313" key="3">
    <source>
        <dbReference type="EMBL" id="TYR64467.1"/>
    </source>
</evidence>
<organism evidence="3 4">
    <name type="scientific">Streptomyces parvus</name>
    <dbReference type="NCBI Taxonomy" id="66428"/>
    <lineage>
        <taxon>Bacteria</taxon>
        <taxon>Bacillati</taxon>
        <taxon>Actinomycetota</taxon>
        <taxon>Actinomycetes</taxon>
        <taxon>Kitasatosporales</taxon>
        <taxon>Streptomycetaceae</taxon>
        <taxon>Streptomyces</taxon>
    </lineage>
</organism>
<reference evidence="3 4" key="1">
    <citation type="submission" date="2019-08" db="EMBL/GenBank/DDBJ databases">
        <title>Draft genome for granaticin producer strain Streptomyces parvus C05.</title>
        <authorList>
            <person name="Gonzalez-Pimentel J.L."/>
        </authorList>
    </citation>
    <scope>NUCLEOTIDE SEQUENCE [LARGE SCALE GENOMIC DNA]</scope>
    <source>
        <strain evidence="3 4">C05</strain>
    </source>
</reference>
<dbReference type="Pfam" id="PF00753">
    <property type="entry name" value="Lactamase_B"/>
    <property type="match status" value="1"/>
</dbReference>
<dbReference type="PANTHER" id="PTHR42951">
    <property type="entry name" value="METALLO-BETA-LACTAMASE DOMAIN-CONTAINING"/>
    <property type="match status" value="1"/>
</dbReference>
<keyword evidence="3" id="KW-0378">Hydrolase</keyword>
<dbReference type="Gene3D" id="3.60.15.10">
    <property type="entry name" value="Ribonuclease Z/Hydroxyacylglutathione hydrolase-like"/>
    <property type="match status" value="1"/>
</dbReference>
<dbReference type="EMBL" id="VSZQ01000047">
    <property type="protein sequence ID" value="TYR64467.1"/>
    <property type="molecule type" value="Genomic_DNA"/>
</dbReference>
<dbReference type="InterPro" id="IPR001279">
    <property type="entry name" value="Metallo-B-lactamas"/>
</dbReference>
<protein>
    <submittedName>
        <fullName evidence="3">MBL fold metallo-hydrolase</fullName>
    </submittedName>
</protein>
<feature type="region of interest" description="Disordered" evidence="1">
    <location>
        <begin position="13"/>
        <end position="32"/>
    </location>
</feature>
<dbReference type="InterPro" id="IPR036866">
    <property type="entry name" value="RibonucZ/Hydroxyglut_hydro"/>
</dbReference>
<dbReference type="SUPFAM" id="SSF56281">
    <property type="entry name" value="Metallo-hydrolase/oxidoreductase"/>
    <property type="match status" value="1"/>
</dbReference>
<dbReference type="CDD" id="cd16282">
    <property type="entry name" value="metallo-hydrolase-like_MBL-fold"/>
    <property type="match status" value="1"/>
</dbReference>
<dbReference type="AlphaFoldDB" id="A0A5D4JFY5"/>
<gene>
    <name evidence="3" type="ORF">FY004_11450</name>
</gene>
<dbReference type="GO" id="GO:0016787">
    <property type="term" value="F:hydrolase activity"/>
    <property type="evidence" value="ECO:0007669"/>
    <property type="project" value="UniProtKB-KW"/>
</dbReference>
<evidence type="ECO:0000259" key="2">
    <source>
        <dbReference type="SMART" id="SM00849"/>
    </source>
</evidence>
<dbReference type="Proteomes" id="UP000323242">
    <property type="component" value="Unassembled WGS sequence"/>
</dbReference>
<proteinExistence type="predicted"/>